<evidence type="ECO:0000313" key="9">
    <source>
        <dbReference type="Proteomes" id="UP000285655"/>
    </source>
</evidence>
<proteinExistence type="inferred from homology"/>
<dbReference type="Pfam" id="PF00829">
    <property type="entry name" value="Ribosomal_L21p"/>
    <property type="match status" value="1"/>
</dbReference>
<evidence type="ECO:0000256" key="1">
    <source>
        <dbReference type="ARBA" id="ARBA00008563"/>
    </source>
</evidence>
<dbReference type="PANTHER" id="PTHR21349">
    <property type="entry name" value="50S RIBOSOMAL PROTEIN L21"/>
    <property type="match status" value="1"/>
</dbReference>
<dbReference type="PANTHER" id="PTHR21349:SF0">
    <property type="entry name" value="LARGE RIBOSOMAL SUBUNIT PROTEIN BL21M"/>
    <property type="match status" value="1"/>
</dbReference>
<name>A0A419DAP5_9BACT</name>
<dbReference type="InterPro" id="IPR018258">
    <property type="entry name" value="Ribosomal_bL21_CS"/>
</dbReference>
<dbReference type="Proteomes" id="UP000285655">
    <property type="component" value="Unassembled WGS sequence"/>
</dbReference>
<keyword evidence="4 6" id="KW-0689">Ribosomal protein</keyword>
<dbReference type="SUPFAM" id="SSF141091">
    <property type="entry name" value="L21p-like"/>
    <property type="match status" value="1"/>
</dbReference>
<reference evidence="8 9" key="1">
    <citation type="journal article" date="2017" name="ISME J.">
        <title>Energy and carbon metabolisms in a deep terrestrial subsurface fluid microbial community.</title>
        <authorList>
            <person name="Momper L."/>
            <person name="Jungbluth S.P."/>
            <person name="Lee M.D."/>
            <person name="Amend J.P."/>
        </authorList>
    </citation>
    <scope>NUCLEOTIDE SEQUENCE [LARGE SCALE GENOMIC DNA]</scope>
    <source>
        <strain evidence="8">SURF_29</strain>
    </source>
</reference>
<dbReference type="NCBIfam" id="TIGR00061">
    <property type="entry name" value="L21"/>
    <property type="match status" value="1"/>
</dbReference>
<dbReference type="GO" id="GO:0006412">
    <property type="term" value="P:translation"/>
    <property type="evidence" value="ECO:0007669"/>
    <property type="project" value="UniProtKB-UniRule"/>
</dbReference>
<dbReference type="GO" id="GO:0005840">
    <property type="term" value="C:ribosome"/>
    <property type="evidence" value="ECO:0007669"/>
    <property type="project" value="UniProtKB-KW"/>
</dbReference>
<accession>A0A419DAP5</accession>
<dbReference type="InterPro" id="IPR028909">
    <property type="entry name" value="bL21-like"/>
</dbReference>
<sequence length="102" mass="11497">MYAIIETGGKQYRVSEGDTLKIEKINDKDSVTFNNVLMVADGENITYGNPYLSSAKVSADVLGTAKAKKVLVFKQKLRKNHRKLRGHRQQFTSVKINKIQVN</sequence>
<protein>
    <recommendedName>
        <fullName evidence="6">Large ribosomal subunit protein bL21</fullName>
    </recommendedName>
</protein>
<evidence type="ECO:0000256" key="6">
    <source>
        <dbReference type="HAMAP-Rule" id="MF_01363"/>
    </source>
</evidence>
<evidence type="ECO:0000256" key="4">
    <source>
        <dbReference type="ARBA" id="ARBA00022980"/>
    </source>
</evidence>
<dbReference type="InterPro" id="IPR036164">
    <property type="entry name" value="bL21-like_sf"/>
</dbReference>
<dbReference type="AlphaFoldDB" id="A0A419DAP5"/>
<comment type="function">
    <text evidence="6 7">This protein binds to 23S rRNA in the presence of protein L20.</text>
</comment>
<dbReference type="GO" id="GO:0005737">
    <property type="term" value="C:cytoplasm"/>
    <property type="evidence" value="ECO:0007669"/>
    <property type="project" value="UniProtKB-ARBA"/>
</dbReference>
<keyword evidence="3 6" id="KW-0694">RNA-binding</keyword>
<evidence type="ECO:0000313" key="8">
    <source>
        <dbReference type="EMBL" id="RJO60164.1"/>
    </source>
</evidence>
<dbReference type="HAMAP" id="MF_01363">
    <property type="entry name" value="Ribosomal_bL21"/>
    <property type="match status" value="1"/>
</dbReference>
<dbReference type="GO" id="GO:1990904">
    <property type="term" value="C:ribonucleoprotein complex"/>
    <property type="evidence" value="ECO:0007669"/>
    <property type="project" value="UniProtKB-KW"/>
</dbReference>
<evidence type="ECO:0000256" key="3">
    <source>
        <dbReference type="ARBA" id="ARBA00022884"/>
    </source>
</evidence>
<organism evidence="8 9">
    <name type="scientific">candidate division WS5 bacterium</name>
    <dbReference type="NCBI Taxonomy" id="2093353"/>
    <lineage>
        <taxon>Bacteria</taxon>
        <taxon>candidate division WS5</taxon>
    </lineage>
</organism>
<dbReference type="GO" id="GO:0019843">
    <property type="term" value="F:rRNA binding"/>
    <property type="evidence" value="ECO:0007669"/>
    <property type="project" value="UniProtKB-UniRule"/>
</dbReference>
<comment type="caution">
    <text evidence="8">The sequence shown here is derived from an EMBL/GenBank/DDBJ whole genome shotgun (WGS) entry which is preliminary data.</text>
</comment>
<keyword evidence="2 6" id="KW-0699">rRNA-binding</keyword>
<evidence type="ECO:0000256" key="7">
    <source>
        <dbReference type="RuleBase" id="RU000562"/>
    </source>
</evidence>
<dbReference type="InterPro" id="IPR001787">
    <property type="entry name" value="Ribosomal_bL21"/>
</dbReference>
<keyword evidence="5 6" id="KW-0687">Ribonucleoprotein</keyword>
<gene>
    <name evidence="6 8" type="primary">rplU</name>
    <name evidence="8" type="ORF">C4544_06005</name>
</gene>
<evidence type="ECO:0000256" key="2">
    <source>
        <dbReference type="ARBA" id="ARBA00022730"/>
    </source>
</evidence>
<evidence type="ECO:0000256" key="5">
    <source>
        <dbReference type="ARBA" id="ARBA00023274"/>
    </source>
</evidence>
<dbReference type="PROSITE" id="PS01169">
    <property type="entry name" value="RIBOSOMAL_L21"/>
    <property type="match status" value="1"/>
</dbReference>
<dbReference type="GO" id="GO:0003735">
    <property type="term" value="F:structural constituent of ribosome"/>
    <property type="evidence" value="ECO:0007669"/>
    <property type="project" value="InterPro"/>
</dbReference>
<comment type="similarity">
    <text evidence="1 6 7">Belongs to the bacterial ribosomal protein bL21 family.</text>
</comment>
<dbReference type="EMBL" id="QZJW01000053">
    <property type="protein sequence ID" value="RJO60164.1"/>
    <property type="molecule type" value="Genomic_DNA"/>
</dbReference>
<comment type="subunit">
    <text evidence="6">Part of the 50S ribosomal subunit. Contacts protein L20.</text>
</comment>